<evidence type="ECO:0008006" key="4">
    <source>
        <dbReference type="Google" id="ProtNLM"/>
    </source>
</evidence>
<sequence length="76" mass="8390">MLEVACFNCMLVFSTECADLLWLVVVEASLAKSSSTSSRYDGFLPSNPLVLAFMRLELHKHGGGAKEHHFSAIPDY</sequence>
<feature type="chain" id="PRO_5042907918" description="Secreted protein" evidence="1">
    <location>
        <begin position="18"/>
        <end position="76"/>
    </location>
</feature>
<gene>
    <name evidence="2" type="ORF">RJT34_26607</name>
</gene>
<accession>A0AAN9I987</accession>
<keyword evidence="1" id="KW-0732">Signal</keyword>
<comment type="caution">
    <text evidence="2">The sequence shown here is derived from an EMBL/GenBank/DDBJ whole genome shotgun (WGS) entry which is preliminary data.</text>
</comment>
<dbReference type="EMBL" id="JAYKXN010000007">
    <property type="protein sequence ID" value="KAK7271027.1"/>
    <property type="molecule type" value="Genomic_DNA"/>
</dbReference>
<evidence type="ECO:0000313" key="3">
    <source>
        <dbReference type="Proteomes" id="UP001359559"/>
    </source>
</evidence>
<protein>
    <recommendedName>
        <fullName evidence="4">Secreted protein</fullName>
    </recommendedName>
</protein>
<name>A0AAN9I987_CLITE</name>
<dbReference type="AlphaFoldDB" id="A0AAN9I987"/>
<organism evidence="2 3">
    <name type="scientific">Clitoria ternatea</name>
    <name type="common">Butterfly pea</name>
    <dbReference type="NCBI Taxonomy" id="43366"/>
    <lineage>
        <taxon>Eukaryota</taxon>
        <taxon>Viridiplantae</taxon>
        <taxon>Streptophyta</taxon>
        <taxon>Embryophyta</taxon>
        <taxon>Tracheophyta</taxon>
        <taxon>Spermatophyta</taxon>
        <taxon>Magnoliopsida</taxon>
        <taxon>eudicotyledons</taxon>
        <taxon>Gunneridae</taxon>
        <taxon>Pentapetalae</taxon>
        <taxon>rosids</taxon>
        <taxon>fabids</taxon>
        <taxon>Fabales</taxon>
        <taxon>Fabaceae</taxon>
        <taxon>Papilionoideae</taxon>
        <taxon>50 kb inversion clade</taxon>
        <taxon>NPAAA clade</taxon>
        <taxon>indigoferoid/millettioid clade</taxon>
        <taxon>Phaseoleae</taxon>
        <taxon>Clitoria</taxon>
    </lineage>
</organism>
<dbReference type="Proteomes" id="UP001359559">
    <property type="component" value="Unassembled WGS sequence"/>
</dbReference>
<feature type="signal peptide" evidence="1">
    <location>
        <begin position="1"/>
        <end position="17"/>
    </location>
</feature>
<proteinExistence type="predicted"/>
<reference evidence="2 3" key="1">
    <citation type="submission" date="2024-01" db="EMBL/GenBank/DDBJ databases">
        <title>The genomes of 5 underutilized Papilionoideae crops provide insights into root nodulation and disease resistance.</title>
        <authorList>
            <person name="Yuan L."/>
        </authorList>
    </citation>
    <scope>NUCLEOTIDE SEQUENCE [LARGE SCALE GENOMIC DNA]</scope>
    <source>
        <strain evidence="2">LY-2023</strain>
        <tissue evidence="2">Leaf</tissue>
    </source>
</reference>
<evidence type="ECO:0000313" key="2">
    <source>
        <dbReference type="EMBL" id="KAK7271027.1"/>
    </source>
</evidence>
<keyword evidence="3" id="KW-1185">Reference proteome</keyword>
<evidence type="ECO:0000256" key="1">
    <source>
        <dbReference type="SAM" id="SignalP"/>
    </source>
</evidence>